<protein>
    <submittedName>
        <fullName evidence="2">Uncharacterized protein</fullName>
    </submittedName>
</protein>
<dbReference type="EMBL" id="BGZK01000676">
    <property type="protein sequence ID" value="GBP55713.1"/>
    <property type="molecule type" value="Genomic_DNA"/>
</dbReference>
<dbReference type="Proteomes" id="UP000299102">
    <property type="component" value="Unassembled WGS sequence"/>
</dbReference>
<name>A0A4C1WXT9_EUMVA</name>
<sequence>MNSAGIRIERGREIGVSNKLSHFNNTFYVRKDEIAGVKFALQIAFTWSFARIVTEQYLHLICLNPIRKFKIPRLLYDIKFSKTAQTATAPLPPRGEQGAIIEGSRDHPAPASRSERCA</sequence>
<evidence type="ECO:0000256" key="1">
    <source>
        <dbReference type="SAM" id="MobiDB-lite"/>
    </source>
</evidence>
<dbReference type="AlphaFoldDB" id="A0A4C1WXT9"/>
<evidence type="ECO:0000313" key="3">
    <source>
        <dbReference type="Proteomes" id="UP000299102"/>
    </source>
</evidence>
<gene>
    <name evidence="2" type="ORF">EVAR_32965_1</name>
</gene>
<organism evidence="2 3">
    <name type="scientific">Eumeta variegata</name>
    <name type="common">Bagworm moth</name>
    <name type="synonym">Eumeta japonica</name>
    <dbReference type="NCBI Taxonomy" id="151549"/>
    <lineage>
        <taxon>Eukaryota</taxon>
        <taxon>Metazoa</taxon>
        <taxon>Ecdysozoa</taxon>
        <taxon>Arthropoda</taxon>
        <taxon>Hexapoda</taxon>
        <taxon>Insecta</taxon>
        <taxon>Pterygota</taxon>
        <taxon>Neoptera</taxon>
        <taxon>Endopterygota</taxon>
        <taxon>Lepidoptera</taxon>
        <taxon>Glossata</taxon>
        <taxon>Ditrysia</taxon>
        <taxon>Tineoidea</taxon>
        <taxon>Psychidae</taxon>
        <taxon>Oiketicinae</taxon>
        <taxon>Eumeta</taxon>
    </lineage>
</organism>
<evidence type="ECO:0000313" key="2">
    <source>
        <dbReference type="EMBL" id="GBP55713.1"/>
    </source>
</evidence>
<reference evidence="2 3" key="1">
    <citation type="journal article" date="2019" name="Commun. Biol.">
        <title>The bagworm genome reveals a unique fibroin gene that provides high tensile strength.</title>
        <authorList>
            <person name="Kono N."/>
            <person name="Nakamura H."/>
            <person name="Ohtoshi R."/>
            <person name="Tomita M."/>
            <person name="Numata K."/>
            <person name="Arakawa K."/>
        </authorList>
    </citation>
    <scope>NUCLEOTIDE SEQUENCE [LARGE SCALE GENOMIC DNA]</scope>
</reference>
<comment type="caution">
    <text evidence="2">The sequence shown here is derived from an EMBL/GenBank/DDBJ whole genome shotgun (WGS) entry which is preliminary data.</text>
</comment>
<proteinExistence type="predicted"/>
<feature type="compositionally biased region" description="Basic and acidic residues" evidence="1">
    <location>
        <begin position="103"/>
        <end position="118"/>
    </location>
</feature>
<keyword evidence="3" id="KW-1185">Reference proteome</keyword>
<feature type="region of interest" description="Disordered" evidence="1">
    <location>
        <begin position="87"/>
        <end position="118"/>
    </location>
</feature>
<accession>A0A4C1WXT9</accession>